<name>A0A0E9U0K7_ANGAN</name>
<accession>A0A0E9U0K7</accession>
<evidence type="ECO:0000313" key="1">
    <source>
        <dbReference type="EMBL" id="JAH59252.1"/>
    </source>
</evidence>
<reference evidence="1" key="2">
    <citation type="journal article" date="2015" name="Fish Shellfish Immunol.">
        <title>Early steps in the European eel (Anguilla anguilla)-Vibrio vulnificus interaction in the gills: Role of the RtxA13 toxin.</title>
        <authorList>
            <person name="Callol A."/>
            <person name="Pajuelo D."/>
            <person name="Ebbesson L."/>
            <person name="Teles M."/>
            <person name="MacKenzie S."/>
            <person name="Amaro C."/>
        </authorList>
    </citation>
    <scope>NUCLEOTIDE SEQUENCE</scope>
</reference>
<reference evidence="1" key="1">
    <citation type="submission" date="2014-11" db="EMBL/GenBank/DDBJ databases">
        <authorList>
            <person name="Amaro Gonzalez C."/>
        </authorList>
    </citation>
    <scope>NUCLEOTIDE SEQUENCE</scope>
</reference>
<sequence length="14" mass="1542">MDVLELKRTGAVPL</sequence>
<proteinExistence type="predicted"/>
<dbReference type="EMBL" id="GBXM01049325">
    <property type="protein sequence ID" value="JAH59252.1"/>
    <property type="molecule type" value="Transcribed_RNA"/>
</dbReference>
<organism evidence="1">
    <name type="scientific">Anguilla anguilla</name>
    <name type="common">European freshwater eel</name>
    <name type="synonym">Muraena anguilla</name>
    <dbReference type="NCBI Taxonomy" id="7936"/>
    <lineage>
        <taxon>Eukaryota</taxon>
        <taxon>Metazoa</taxon>
        <taxon>Chordata</taxon>
        <taxon>Craniata</taxon>
        <taxon>Vertebrata</taxon>
        <taxon>Euteleostomi</taxon>
        <taxon>Actinopterygii</taxon>
        <taxon>Neopterygii</taxon>
        <taxon>Teleostei</taxon>
        <taxon>Anguilliformes</taxon>
        <taxon>Anguillidae</taxon>
        <taxon>Anguilla</taxon>
    </lineage>
</organism>
<protein>
    <submittedName>
        <fullName evidence="1">Uncharacterized protein</fullName>
    </submittedName>
</protein>